<proteinExistence type="predicted"/>
<reference evidence="1 2" key="1">
    <citation type="submission" date="2018-10" db="EMBL/GenBank/DDBJ databases">
        <authorList>
            <person name="Ekblom R."/>
            <person name="Jareborg N."/>
        </authorList>
    </citation>
    <scope>NUCLEOTIDE SEQUENCE [LARGE SCALE GENOMIC DNA]</scope>
    <source>
        <tissue evidence="1">Muscle</tissue>
    </source>
</reference>
<comment type="caution">
    <text evidence="1">The sequence shown here is derived from an EMBL/GenBank/DDBJ whole genome shotgun (WGS) entry which is preliminary data.</text>
</comment>
<name>A0A9X9PZF9_GULGU</name>
<gene>
    <name evidence="1" type="ORF">BN2614_LOCUS1</name>
</gene>
<sequence length="62" mass="6744">MRHPSWKLESHCGSAAVGLGQTSHSQSATWSLRMLGAITANRLAATHPQCYRSEHKPSGKQT</sequence>
<evidence type="ECO:0000313" key="2">
    <source>
        <dbReference type="Proteomes" id="UP000269945"/>
    </source>
</evidence>
<dbReference type="AlphaFoldDB" id="A0A9X9PZF9"/>
<keyword evidence="2" id="KW-1185">Reference proteome</keyword>
<organism evidence="1 2">
    <name type="scientific">Gulo gulo</name>
    <name type="common">Wolverine</name>
    <name type="synonym">Gluton</name>
    <dbReference type="NCBI Taxonomy" id="48420"/>
    <lineage>
        <taxon>Eukaryota</taxon>
        <taxon>Metazoa</taxon>
        <taxon>Chordata</taxon>
        <taxon>Craniata</taxon>
        <taxon>Vertebrata</taxon>
        <taxon>Euteleostomi</taxon>
        <taxon>Mammalia</taxon>
        <taxon>Eutheria</taxon>
        <taxon>Laurasiatheria</taxon>
        <taxon>Carnivora</taxon>
        <taxon>Caniformia</taxon>
        <taxon>Musteloidea</taxon>
        <taxon>Mustelidae</taxon>
        <taxon>Guloninae</taxon>
        <taxon>Gulo</taxon>
    </lineage>
</organism>
<evidence type="ECO:0000313" key="1">
    <source>
        <dbReference type="EMBL" id="VCW79268.1"/>
    </source>
</evidence>
<accession>A0A9X9PZF9</accession>
<protein>
    <submittedName>
        <fullName evidence="1">Uncharacterized protein</fullName>
    </submittedName>
</protein>
<dbReference type="EMBL" id="CYRY02011649">
    <property type="protein sequence ID" value="VCW79268.1"/>
    <property type="molecule type" value="Genomic_DNA"/>
</dbReference>
<dbReference type="Proteomes" id="UP000269945">
    <property type="component" value="Unassembled WGS sequence"/>
</dbReference>